<name>A0ABU9B254_9BACT</name>
<dbReference type="EMBL" id="JBBUKT010000016">
    <property type="protein sequence ID" value="MEK7954116.1"/>
    <property type="molecule type" value="Genomic_DNA"/>
</dbReference>
<feature type="signal peptide" evidence="1">
    <location>
        <begin position="1"/>
        <end position="29"/>
    </location>
</feature>
<evidence type="ECO:0000313" key="3">
    <source>
        <dbReference type="Proteomes" id="UP001371305"/>
    </source>
</evidence>
<proteinExistence type="predicted"/>
<dbReference type="RefSeq" id="WP_341407884.1">
    <property type="nucleotide sequence ID" value="NZ_JBBUKT010000016.1"/>
</dbReference>
<feature type="chain" id="PRO_5047103262" description="PEGA domain-containing protein" evidence="1">
    <location>
        <begin position="30"/>
        <end position="167"/>
    </location>
</feature>
<dbReference type="Proteomes" id="UP001371305">
    <property type="component" value="Unassembled WGS sequence"/>
</dbReference>
<organism evidence="2 3">
    <name type="scientific">Luteolibacter soli</name>
    <dbReference type="NCBI Taxonomy" id="3135280"/>
    <lineage>
        <taxon>Bacteria</taxon>
        <taxon>Pseudomonadati</taxon>
        <taxon>Verrucomicrobiota</taxon>
        <taxon>Verrucomicrobiia</taxon>
        <taxon>Verrucomicrobiales</taxon>
        <taxon>Verrucomicrobiaceae</taxon>
        <taxon>Luteolibacter</taxon>
    </lineage>
</organism>
<reference evidence="2 3" key="1">
    <citation type="submission" date="2024-04" db="EMBL/GenBank/DDBJ databases">
        <title>Luteolibacter sp. isolated from soil.</title>
        <authorList>
            <person name="An J."/>
        </authorList>
    </citation>
    <scope>NUCLEOTIDE SEQUENCE [LARGE SCALE GENOMIC DNA]</scope>
    <source>
        <strain evidence="2 3">Y139</strain>
    </source>
</reference>
<dbReference type="PROSITE" id="PS51257">
    <property type="entry name" value="PROKAR_LIPOPROTEIN"/>
    <property type="match status" value="1"/>
</dbReference>
<protein>
    <recommendedName>
        <fullName evidence="4">PEGA domain-containing protein</fullName>
    </recommendedName>
</protein>
<accession>A0ABU9B254</accession>
<evidence type="ECO:0000313" key="2">
    <source>
        <dbReference type="EMBL" id="MEK7954116.1"/>
    </source>
</evidence>
<evidence type="ECO:0000256" key="1">
    <source>
        <dbReference type="SAM" id="SignalP"/>
    </source>
</evidence>
<comment type="caution">
    <text evidence="2">The sequence shown here is derived from an EMBL/GenBank/DDBJ whole genome shotgun (WGS) entry which is preliminary data.</text>
</comment>
<keyword evidence="3" id="KW-1185">Reference proteome</keyword>
<sequence>MSNFSKIAIATASAAALLLSSCASIVSRASRDVSIQSNPSGLNFSIINKNGETIHSGTTPQVVNLSARGGYFVPAKYTIEVKRAGKVISSQTVTASLNGWYAGNIIFGGLVGLIIVDPLTGAMYRLPGTIHLETGSGSTLASTDSRSLKLASIETLTPEQRASLVRL</sequence>
<keyword evidence="1" id="KW-0732">Signal</keyword>
<gene>
    <name evidence="2" type="ORF">WKV53_26605</name>
</gene>
<evidence type="ECO:0008006" key="4">
    <source>
        <dbReference type="Google" id="ProtNLM"/>
    </source>
</evidence>